<sequence length="161" mass="18704">MTQRWLQIRGDPSVRQFVFDQRREKGAFDERLDEVLGRAGRLLRDYGVFHAKVHFSTGQVTLWLLSDPLRYRVYVKDEFLDSAFCSIFPRMTYTPWATVPRRTITRVLGEFKRLRTQDEHIYLRSGSLNVINGLVGLNFSCDGSHYLGHADFLANAGQLYV</sequence>
<dbReference type="AlphaFoldDB" id="A0A1F6SWW8"/>
<gene>
    <name evidence="1" type="ORF">A2V91_04305</name>
</gene>
<proteinExistence type="predicted"/>
<protein>
    <submittedName>
        <fullName evidence="1">Uncharacterized protein</fullName>
    </submittedName>
</protein>
<dbReference type="EMBL" id="MFSR01000093">
    <property type="protein sequence ID" value="OGI37364.1"/>
    <property type="molecule type" value="Genomic_DNA"/>
</dbReference>
<evidence type="ECO:0000313" key="1">
    <source>
        <dbReference type="EMBL" id="OGI37364.1"/>
    </source>
</evidence>
<evidence type="ECO:0000313" key="2">
    <source>
        <dbReference type="Proteomes" id="UP000179334"/>
    </source>
</evidence>
<name>A0A1F6SWW8_9PROT</name>
<reference evidence="1 2" key="1">
    <citation type="journal article" date="2016" name="Nat. Commun.">
        <title>Thousands of microbial genomes shed light on interconnected biogeochemical processes in an aquifer system.</title>
        <authorList>
            <person name="Anantharaman K."/>
            <person name="Brown C.T."/>
            <person name="Hug L.A."/>
            <person name="Sharon I."/>
            <person name="Castelle C.J."/>
            <person name="Probst A.J."/>
            <person name="Thomas B.C."/>
            <person name="Singh A."/>
            <person name="Wilkins M.J."/>
            <person name="Karaoz U."/>
            <person name="Brodie E.L."/>
            <person name="Williams K.H."/>
            <person name="Hubbard S.S."/>
            <person name="Banfield J.F."/>
        </authorList>
    </citation>
    <scope>NUCLEOTIDE SEQUENCE [LARGE SCALE GENOMIC DNA]</scope>
</reference>
<organism evidence="1 2">
    <name type="scientific">Candidatus Muproteobacteria bacterium RBG_16_64_10</name>
    <dbReference type="NCBI Taxonomy" id="1817757"/>
    <lineage>
        <taxon>Bacteria</taxon>
        <taxon>Pseudomonadati</taxon>
        <taxon>Pseudomonadota</taxon>
        <taxon>Candidatus Muproteobacteria</taxon>
    </lineage>
</organism>
<comment type="caution">
    <text evidence="1">The sequence shown here is derived from an EMBL/GenBank/DDBJ whole genome shotgun (WGS) entry which is preliminary data.</text>
</comment>
<dbReference type="Proteomes" id="UP000179334">
    <property type="component" value="Unassembled WGS sequence"/>
</dbReference>
<accession>A0A1F6SWW8</accession>